<dbReference type="EMBL" id="NMUH01000403">
    <property type="protein sequence ID" value="MQL78503.1"/>
    <property type="molecule type" value="Genomic_DNA"/>
</dbReference>
<evidence type="ECO:0000256" key="5">
    <source>
        <dbReference type="RuleBase" id="RU003682"/>
    </source>
</evidence>
<evidence type="ECO:0000313" key="7">
    <source>
        <dbReference type="EMBL" id="MQL78503.1"/>
    </source>
</evidence>
<dbReference type="InterPro" id="IPR027443">
    <property type="entry name" value="IPNS-like_sf"/>
</dbReference>
<dbReference type="PANTHER" id="PTHR47990">
    <property type="entry name" value="2-OXOGLUTARATE (2OG) AND FE(II)-DEPENDENT OXYGENASE SUPERFAMILY PROTEIN-RELATED"/>
    <property type="match status" value="1"/>
</dbReference>
<dbReference type="PRINTS" id="PR00682">
    <property type="entry name" value="IPNSYNTHASE"/>
</dbReference>
<evidence type="ECO:0000256" key="3">
    <source>
        <dbReference type="ARBA" id="ARBA00023002"/>
    </source>
</evidence>
<keyword evidence="2 5" id="KW-0479">Metal-binding</keyword>
<dbReference type="InterPro" id="IPR044861">
    <property type="entry name" value="IPNS-like_FE2OG_OXY"/>
</dbReference>
<comment type="caution">
    <text evidence="7">The sequence shown here is derived from an EMBL/GenBank/DDBJ whole genome shotgun (WGS) entry which is preliminary data.</text>
</comment>
<evidence type="ECO:0000313" key="8">
    <source>
        <dbReference type="Proteomes" id="UP000652761"/>
    </source>
</evidence>
<dbReference type="PROSITE" id="PS51471">
    <property type="entry name" value="FE2OG_OXY"/>
    <property type="match status" value="1"/>
</dbReference>
<evidence type="ECO:0000256" key="2">
    <source>
        <dbReference type="ARBA" id="ARBA00022723"/>
    </source>
</evidence>
<dbReference type="SUPFAM" id="SSF51197">
    <property type="entry name" value="Clavaminate synthase-like"/>
    <property type="match status" value="1"/>
</dbReference>
<dbReference type="GO" id="GO:0016491">
    <property type="term" value="F:oxidoreductase activity"/>
    <property type="evidence" value="ECO:0007669"/>
    <property type="project" value="UniProtKB-KW"/>
</dbReference>
<keyword evidence="8" id="KW-1185">Reference proteome</keyword>
<dbReference type="InterPro" id="IPR050231">
    <property type="entry name" value="Iron_ascorbate_oxido_reductase"/>
</dbReference>
<gene>
    <name evidence="7" type="ORF">Taro_010930</name>
</gene>
<organism evidence="7 8">
    <name type="scientific">Colocasia esculenta</name>
    <name type="common">Wild taro</name>
    <name type="synonym">Arum esculentum</name>
    <dbReference type="NCBI Taxonomy" id="4460"/>
    <lineage>
        <taxon>Eukaryota</taxon>
        <taxon>Viridiplantae</taxon>
        <taxon>Streptophyta</taxon>
        <taxon>Embryophyta</taxon>
        <taxon>Tracheophyta</taxon>
        <taxon>Spermatophyta</taxon>
        <taxon>Magnoliopsida</taxon>
        <taxon>Liliopsida</taxon>
        <taxon>Araceae</taxon>
        <taxon>Aroideae</taxon>
        <taxon>Colocasieae</taxon>
        <taxon>Colocasia</taxon>
    </lineage>
</organism>
<keyword evidence="4 5" id="KW-0408">Iron</keyword>
<dbReference type="AlphaFoldDB" id="A0A843UB47"/>
<dbReference type="GO" id="GO:0046872">
    <property type="term" value="F:metal ion binding"/>
    <property type="evidence" value="ECO:0007669"/>
    <property type="project" value="UniProtKB-KW"/>
</dbReference>
<name>A0A843UB47_COLES</name>
<keyword evidence="3 5" id="KW-0560">Oxidoreductase</keyword>
<comment type="cofactor">
    <cofactor evidence="1">
        <name>L-ascorbate</name>
        <dbReference type="ChEBI" id="CHEBI:38290"/>
    </cofactor>
</comment>
<dbReference type="Pfam" id="PF14226">
    <property type="entry name" value="DIOX_N"/>
    <property type="match status" value="1"/>
</dbReference>
<evidence type="ECO:0000259" key="6">
    <source>
        <dbReference type="PROSITE" id="PS51471"/>
    </source>
</evidence>
<dbReference type="InterPro" id="IPR005123">
    <property type="entry name" value="Oxoglu/Fe-dep_dioxygenase_dom"/>
</dbReference>
<evidence type="ECO:0000256" key="1">
    <source>
        <dbReference type="ARBA" id="ARBA00001961"/>
    </source>
</evidence>
<dbReference type="Proteomes" id="UP000652761">
    <property type="component" value="Unassembled WGS sequence"/>
</dbReference>
<dbReference type="Gene3D" id="2.60.120.330">
    <property type="entry name" value="B-lactam Antibiotic, Isopenicillin N Synthase, Chain"/>
    <property type="match status" value="1"/>
</dbReference>
<evidence type="ECO:0000256" key="4">
    <source>
        <dbReference type="ARBA" id="ARBA00023004"/>
    </source>
</evidence>
<dbReference type="OrthoDB" id="288590at2759"/>
<dbReference type="Pfam" id="PF03171">
    <property type="entry name" value="2OG-FeII_Oxy"/>
    <property type="match status" value="1"/>
</dbReference>
<reference evidence="7" key="1">
    <citation type="submission" date="2017-07" db="EMBL/GenBank/DDBJ databases">
        <title>Taro Niue Genome Assembly and Annotation.</title>
        <authorList>
            <person name="Atibalentja N."/>
            <person name="Keating K."/>
            <person name="Fields C.J."/>
        </authorList>
    </citation>
    <scope>NUCLEOTIDE SEQUENCE</scope>
    <source>
        <strain evidence="7">Niue_2</strain>
        <tissue evidence="7">Leaf</tissue>
    </source>
</reference>
<protein>
    <recommendedName>
        <fullName evidence="6">Fe2OG dioxygenase domain-containing protein</fullName>
    </recommendedName>
</protein>
<dbReference type="InterPro" id="IPR026992">
    <property type="entry name" value="DIOX_N"/>
</dbReference>
<proteinExistence type="inferred from homology"/>
<accession>A0A843UB47</accession>
<comment type="similarity">
    <text evidence="5">Belongs to the iron/ascorbate-dependent oxidoreductase family.</text>
</comment>
<sequence length="431" mass="48376">MSSPPENSLQLPVMDIHQPLLPSTDLSSLAEACKEWGFFHIANHGISEEFYRKLRSLSHQVFSLPTDAKLRAGPLSPIRAYTPHFIASPFFESLRVSGPDYYSSAKGSADVLFDQQETNTEFCRMFLEYGTRMAELSARIVRVLLSCLGDDVEKKYYEAEFRRCHGYLRVNSYSPPGDVQEEEEGVEGLGMHTDMSCITILYQDEIGGLQVRSREGGWVDIQPCEGTLVVNIGDLLQAWSNGQLRSSQHRVVLRQPVSRFSLAFFWCFEDDKVVEAPEEVVGKGSRKLYRPFVCLDYVRFRETIEKGRFEKVGYTVDDFAAALQDSEGRELSIANGGVEEQRESKISDQTTASGLRKSRRCTALTAGSMESVAEKSESGVKKISACDVEALKRCLDEHKGDYKKCQTEVEAFKLSCSFKKPSPSQDHLKGS</sequence>
<feature type="domain" description="Fe2OG dioxygenase" evidence="6">
    <location>
        <begin position="164"/>
        <end position="269"/>
    </location>
</feature>